<reference evidence="2 3" key="1">
    <citation type="submission" date="2021-11" db="EMBL/GenBank/DDBJ databases">
        <title>Black yeast isolated from Biological Soil Crust.</title>
        <authorList>
            <person name="Kurbessoian T."/>
        </authorList>
    </citation>
    <scope>NUCLEOTIDE SEQUENCE [LARGE SCALE GENOMIC DNA]</scope>
    <source>
        <strain evidence="2 3">CCFEE 5522</strain>
    </source>
</reference>
<sequence length="314" mass="35265">MQRYVYAKHSAIQPGTIRLLKLLPGSAKSDIEANLLIRWIRVERGSTDNRTIVDPEPYQAPSYTWGPKDEASDFSLKILAHSESFYIPIRRNLEAALRQLRHKDQASYWWVDALCINQDDEDEKSMQTPLMSLIYSKAESVCVWLGPEDAASAQAIEFIKKCLVLDDFDGLSERGEIVEHLFTPEALMSSMSAFEASDPHDILYAVLWLANDAEPVTKNAPRREGLRPQNWVDGNLTPALRSPTEIKMSESLAFPDSIAHRRTDTTTNGYHEDGASFAQSTPRVVIEHHHSDLQGRPQSIIVTRDPDGHNGGAD</sequence>
<comment type="caution">
    <text evidence="2">The sequence shown here is derived from an EMBL/GenBank/DDBJ whole genome shotgun (WGS) entry which is preliminary data.</text>
</comment>
<dbReference type="AlphaFoldDB" id="A0AAV9JSQ5"/>
<dbReference type="Pfam" id="PF06985">
    <property type="entry name" value="HET"/>
    <property type="match status" value="1"/>
</dbReference>
<dbReference type="InterPro" id="IPR052895">
    <property type="entry name" value="HetReg/Transcr_Mod"/>
</dbReference>
<dbReference type="PANTHER" id="PTHR24148">
    <property type="entry name" value="ANKYRIN REPEAT DOMAIN-CONTAINING PROTEIN 39 HOMOLOG-RELATED"/>
    <property type="match status" value="1"/>
</dbReference>
<proteinExistence type="predicted"/>
<feature type="domain" description="Heterokaryon incompatibility" evidence="1">
    <location>
        <begin position="58"/>
        <end position="160"/>
    </location>
</feature>
<organism evidence="2 3">
    <name type="scientific">Oleoguttula mirabilis</name>
    <dbReference type="NCBI Taxonomy" id="1507867"/>
    <lineage>
        <taxon>Eukaryota</taxon>
        <taxon>Fungi</taxon>
        <taxon>Dikarya</taxon>
        <taxon>Ascomycota</taxon>
        <taxon>Pezizomycotina</taxon>
        <taxon>Dothideomycetes</taxon>
        <taxon>Dothideomycetidae</taxon>
        <taxon>Mycosphaerellales</taxon>
        <taxon>Teratosphaeriaceae</taxon>
        <taxon>Oleoguttula</taxon>
    </lineage>
</organism>
<dbReference type="PANTHER" id="PTHR24148:SF64">
    <property type="entry name" value="HETEROKARYON INCOMPATIBILITY DOMAIN-CONTAINING PROTEIN"/>
    <property type="match status" value="1"/>
</dbReference>
<evidence type="ECO:0000313" key="3">
    <source>
        <dbReference type="Proteomes" id="UP001324427"/>
    </source>
</evidence>
<gene>
    <name evidence="2" type="ORF">LTR36_010150</name>
</gene>
<keyword evidence="3" id="KW-1185">Reference proteome</keyword>
<evidence type="ECO:0000313" key="2">
    <source>
        <dbReference type="EMBL" id="KAK4548280.1"/>
    </source>
</evidence>
<protein>
    <recommendedName>
        <fullName evidence="1">Heterokaryon incompatibility domain-containing protein</fullName>
    </recommendedName>
</protein>
<name>A0AAV9JSQ5_9PEZI</name>
<evidence type="ECO:0000259" key="1">
    <source>
        <dbReference type="Pfam" id="PF06985"/>
    </source>
</evidence>
<dbReference type="InterPro" id="IPR010730">
    <property type="entry name" value="HET"/>
</dbReference>
<dbReference type="EMBL" id="JAVFHQ010000008">
    <property type="protein sequence ID" value="KAK4548280.1"/>
    <property type="molecule type" value="Genomic_DNA"/>
</dbReference>
<dbReference type="Proteomes" id="UP001324427">
    <property type="component" value="Unassembled WGS sequence"/>
</dbReference>
<accession>A0AAV9JSQ5</accession>